<keyword evidence="7" id="KW-1185">Reference proteome</keyword>
<keyword evidence="1" id="KW-0645">Protease</keyword>
<dbReference type="PROSITE" id="PS00134">
    <property type="entry name" value="TRYPSIN_HIS"/>
    <property type="match status" value="1"/>
</dbReference>
<dbReference type="GO" id="GO:0006508">
    <property type="term" value="P:proteolysis"/>
    <property type="evidence" value="ECO:0007669"/>
    <property type="project" value="UniProtKB-KW"/>
</dbReference>
<evidence type="ECO:0000313" key="7">
    <source>
        <dbReference type="Proteomes" id="UP000560066"/>
    </source>
</evidence>
<dbReference type="InterPro" id="IPR001254">
    <property type="entry name" value="Trypsin_dom"/>
</dbReference>
<protein>
    <submittedName>
        <fullName evidence="6">ACRO protein</fullName>
    </submittedName>
</protein>
<sequence>MADSYGVSRIVAGVDAHQGAWPWMVSIQLPTATGFSHICGGSLITPQWVLTAAHCFIVQNFTTDWFMMVRITDLAWANAETQKRWIRQVVVHEYYTGISGGFDIALVELDQPVQCGYHVQLACVPDATLRLSQLSECFISGWG</sequence>
<name>A0A7L2RSU4_9PASS</name>
<dbReference type="PANTHER" id="PTHR24252">
    <property type="entry name" value="ACROSIN-RELATED"/>
    <property type="match status" value="1"/>
</dbReference>
<keyword evidence="2" id="KW-0378">Hydrolase</keyword>
<dbReference type="InterPro" id="IPR043504">
    <property type="entry name" value="Peptidase_S1_PA_chymotrypsin"/>
</dbReference>
<keyword evidence="3" id="KW-0720">Serine protease</keyword>
<evidence type="ECO:0000313" key="6">
    <source>
        <dbReference type="EMBL" id="NXS12249.1"/>
    </source>
</evidence>
<dbReference type="PANTHER" id="PTHR24252:SF8">
    <property type="entry name" value="ACROSIN"/>
    <property type="match status" value="1"/>
</dbReference>
<dbReference type="GO" id="GO:0004252">
    <property type="term" value="F:serine-type endopeptidase activity"/>
    <property type="evidence" value="ECO:0007669"/>
    <property type="project" value="InterPro"/>
</dbReference>
<dbReference type="GO" id="GO:0007340">
    <property type="term" value="P:acrosome reaction"/>
    <property type="evidence" value="ECO:0007669"/>
    <property type="project" value="TreeGrafter"/>
</dbReference>
<dbReference type="OrthoDB" id="6339452at2759"/>
<keyword evidence="4" id="KW-1015">Disulfide bond</keyword>
<evidence type="ECO:0000256" key="2">
    <source>
        <dbReference type="ARBA" id="ARBA00022801"/>
    </source>
</evidence>
<dbReference type="EMBL" id="VYZS01108253">
    <property type="protein sequence ID" value="NXS12249.1"/>
    <property type="molecule type" value="Genomic_DNA"/>
</dbReference>
<dbReference type="AlphaFoldDB" id="A0A7L2RSU4"/>
<feature type="domain" description="Peptidase S1" evidence="5">
    <location>
        <begin position="10"/>
        <end position="143"/>
    </location>
</feature>
<accession>A0A7L2RSU4</accession>
<dbReference type="PRINTS" id="PR00722">
    <property type="entry name" value="CHYMOTRYPSIN"/>
</dbReference>
<evidence type="ECO:0000259" key="5">
    <source>
        <dbReference type="PROSITE" id="PS50240"/>
    </source>
</evidence>
<dbReference type="Pfam" id="PF00089">
    <property type="entry name" value="Trypsin"/>
    <property type="match status" value="1"/>
</dbReference>
<feature type="non-terminal residue" evidence="6">
    <location>
        <position position="143"/>
    </location>
</feature>
<proteinExistence type="predicted"/>
<dbReference type="SUPFAM" id="SSF50494">
    <property type="entry name" value="Trypsin-like serine proteases"/>
    <property type="match status" value="1"/>
</dbReference>
<comment type="caution">
    <text evidence="6">The sequence shown here is derived from an EMBL/GenBank/DDBJ whole genome shotgun (WGS) entry which is preliminary data.</text>
</comment>
<dbReference type="PROSITE" id="PS50240">
    <property type="entry name" value="TRYPSIN_DOM"/>
    <property type="match status" value="1"/>
</dbReference>
<evidence type="ECO:0000256" key="3">
    <source>
        <dbReference type="ARBA" id="ARBA00022825"/>
    </source>
</evidence>
<gene>
    <name evidence="6" type="primary">Acr_1</name>
    <name evidence="6" type="ORF">NEOCOR_R03892</name>
</gene>
<dbReference type="CDD" id="cd00190">
    <property type="entry name" value="Tryp_SPc"/>
    <property type="match status" value="1"/>
</dbReference>
<organism evidence="6 7">
    <name type="scientific">Neodrepanis coruscans</name>
    <name type="common">wattled asity</name>
    <dbReference type="NCBI Taxonomy" id="254563"/>
    <lineage>
        <taxon>Eukaryota</taxon>
        <taxon>Metazoa</taxon>
        <taxon>Chordata</taxon>
        <taxon>Craniata</taxon>
        <taxon>Vertebrata</taxon>
        <taxon>Euteleostomi</taxon>
        <taxon>Archelosauria</taxon>
        <taxon>Archosauria</taxon>
        <taxon>Dinosauria</taxon>
        <taxon>Saurischia</taxon>
        <taxon>Theropoda</taxon>
        <taxon>Coelurosauria</taxon>
        <taxon>Aves</taxon>
        <taxon>Neognathae</taxon>
        <taxon>Neoaves</taxon>
        <taxon>Telluraves</taxon>
        <taxon>Australaves</taxon>
        <taxon>Passeriformes</taxon>
        <taxon>Philepittidae</taxon>
        <taxon>Neodrepanis</taxon>
    </lineage>
</organism>
<dbReference type="InterPro" id="IPR001314">
    <property type="entry name" value="Peptidase_S1A"/>
</dbReference>
<dbReference type="Gene3D" id="2.40.10.10">
    <property type="entry name" value="Trypsin-like serine proteases"/>
    <property type="match status" value="1"/>
</dbReference>
<dbReference type="InterPro" id="IPR018114">
    <property type="entry name" value="TRYPSIN_HIS"/>
</dbReference>
<feature type="non-terminal residue" evidence="6">
    <location>
        <position position="1"/>
    </location>
</feature>
<dbReference type="InterPro" id="IPR009003">
    <property type="entry name" value="Peptidase_S1_PA"/>
</dbReference>
<dbReference type="Proteomes" id="UP000560066">
    <property type="component" value="Unassembled WGS sequence"/>
</dbReference>
<reference evidence="6 7" key="1">
    <citation type="submission" date="2019-09" db="EMBL/GenBank/DDBJ databases">
        <title>Bird 10,000 Genomes (B10K) Project - Family phase.</title>
        <authorList>
            <person name="Zhang G."/>
        </authorList>
    </citation>
    <scope>NUCLEOTIDE SEQUENCE [LARGE SCALE GENOMIC DNA]</scope>
    <source>
        <strain evidence="6">B10K-DU-002-79</strain>
    </source>
</reference>
<dbReference type="SMART" id="SM00020">
    <property type="entry name" value="Tryp_SPc"/>
    <property type="match status" value="1"/>
</dbReference>
<evidence type="ECO:0000256" key="1">
    <source>
        <dbReference type="ARBA" id="ARBA00022670"/>
    </source>
</evidence>
<evidence type="ECO:0000256" key="4">
    <source>
        <dbReference type="ARBA" id="ARBA00023157"/>
    </source>
</evidence>
<dbReference type="FunFam" id="2.40.10.10:FF:000060">
    <property type="entry name" value="Acrosin"/>
    <property type="match status" value="1"/>
</dbReference>